<keyword evidence="4" id="KW-1185">Reference proteome</keyword>
<dbReference type="GO" id="GO:0016779">
    <property type="term" value="F:nucleotidyltransferase activity"/>
    <property type="evidence" value="ECO:0007669"/>
    <property type="project" value="UniProtKB-KW"/>
</dbReference>
<gene>
    <name evidence="3" type="ORF">JOE66_002489</name>
</gene>
<keyword evidence="3" id="KW-0548">Nucleotidyltransferase</keyword>
<dbReference type="InterPro" id="IPR035985">
    <property type="entry name" value="Ubiquitin-activating_enz"/>
</dbReference>
<evidence type="ECO:0000313" key="3">
    <source>
        <dbReference type="EMBL" id="MBM7472855.1"/>
    </source>
</evidence>
<dbReference type="PANTHER" id="PTHR10953">
    <property type="entry name" value="UBIQUITIN-ACTIVATING ENZYME E1"/>
    <property type="match status" value="1"/>
</dbReference>
<dbReference type="SMART" id="SM00450">
    <property type="entry name" value="RHOD"/>
    <property type="match status" value="1"/>
</dbReference>
<dbReference type="Gene3D" id="3.40.250.10">
    <property type="entry name" value="Rhodanese-like domain"/>
    <property type="match status" value="1"/>
</dbReference>
<keyword evidence="3" id="KW-0808">Transferase</keyword>
<dbReference type="CDD" id="cd00757">
    <property type="entry name" value="ThiF_MoeB_HesA_family"/>
    <property type="match status" value="1"/>
</dbReference>
<dbReference type="Pfam" id="PF00899">
    <property type="entry name" value="ThiF"/>
    <property type="match status" value="1"/>
</dbReference>
<dbReference type="InterPro" id="IPR045886">
    <property type="entry name" value="ThiF/MoeB/HesA"/>
</dbReference>
<feature type="region of interest" description="Disordered" evidence="1">
    <location>
        <begin position="257"/>
        <end position="357"/>
    </location>
</feature>
<evidence type="ECO:0000259" key="2">
    <source>
        <dbReference type="PROSITE" id="PS50206"/>
    </source>
</evidence>
<dbReference type="CDD" id="cd00158">
    <property type="entry name" value="RHOD"/>
    <property type="match status" value="1"/>
</dbReference>
<reference evidence="3 4" key="1">
    <citation type="submission" date="2021-01" db="EMBL/GenBank/DDBJ databases">
        <title>Sequencing the genomes of 1000 actinobacteria strains.</title>
        <authorList>
            <person name="Klenk H.-P."/>
        </authorList>
    </citation>
    <scope>NUCLEOTIDE SEQUENCE [LARGE SCALE GENOMIC DNA]</scope>
    <source>
        <strain evidence="3 4">DSM 13057</strain>
    </source>
</reference>
<name>A0ABS2L6Y2_9MICO</name>
<dbReference type="InterPro" id="IPR000594">
    <property type="entry name" value="ThiF_NAD_FAD-bd"/>
</dbReference>
<dbReference type="InterPro" id="IPR036873">
    <property type="entry name" value="Rhodanese-like_dom_sf"/>
</dbReference>
<dbReference type="RefSeq" id="WP_205109901.1">
    <property type="nucleotide sequence ID" value="NZ_BAAAHT010000015.1"/>
</dbReference>
<dbReference type="EMBL" id="JAFBBU010000001">
    <property type="protein sequence ID" value="MBM7472855.1"/>
    <property type="molecule type" value="Genomic_DNA"/>
</dbReference>
<dbReference type="Gene3D" id="3.40.50.720">
    <property type="entry name" value="NAD(P)-binding Rossmann-like Domain"/>
    <property type="match status" value="1"/>
</dbReference>
<protein>
    <submittedName>
        <fullName evidence="3">Adenylyltransferase/sulfurtransferase</fullName>
    </submittedName>
</protein>
<dbReference type="InterPro" id="IPR001763">
    <property type="entry name" value="Rhodanese-like_dom"/>
</dbReference>
<evidence type="ECO:0000256" key="1">
    <source>
        <dbReference type="SAM" id="MobiDB-lite"/>
    </source>
</evidence>
<organism evidence="3 4">
    <name type="scientific">Subtercola frigoramans</name>
    <dbReference type="NCBI Taxonomy" id="120298"/>
    <lineage>
        <taxon>Bacteria</taxon>
        <taxon>Bacillati</taxon>
        <taxon>Actinomycetota</taxon>
        <taxon>Actinomycetes</taxon>
        <taxon>Micrococcales</taxon>
        <taxon>Microbacteriaceae</taxon>
        <taxon>Subtercola</taxon>
    </lineage>
</organism>
<dbReference type="SUPFAM" id="SSF52821">
    <property type="entry name" value="Rhodanese/Cell cycle control phosphatase"/>
    <property type="match status" value="1"/>
</dbReference>
<dbReference type="PROSITE" id="PS50206">
    <property type="entry name" value="RHODANESE_3"/>
    <property type="match status" value="1"/>
</dbReference>
<proteinExistence type="predicted"/>
<evidence type="ECO:0000313" key="4">
    <source>
        <dbReference type="Proteomes" id="UP000776164"/>
    </source>
</evidence>
<dbReference type="Pfam" id="PF00581">
    <property type="entry name" value="Rhodanese"/>
    <property type="match status" value="1"/>
</dbReference>
<dbReference type="PANTHER" id="PTHR10953:SF102">
    <property type="entry name" value="ADENYLYLTRANSFERASE AND SULFURTRANSFERASE MOCS3"/>
    <property type="match status" value="1"/>
</dbReference>
<accession>A0ABS2L6Y2</accession>
<dbReference type="Proteomes" id="UP000776164">
    <property type="component" value="Unassembled WGS sequence"/>
</dbReference>
<feature type="domain" description="Rhodanese" evidence="2">
    <location>
        <begin position="375"/>
        <end position="464"/>
    </location>
</feature>
<sequence length="466" mass="48016">MARTPLVAPGPELTPDELERYSRQIRLPQIGLEGQRRLKGARVLVLGAGGLGSPVLLYLAGAGVGTIGIVDDDAVDVSNLQRQIIHSASAVGTSKARSARAAIQRLNPLVVVEVHEVRLDGGNAARILSGYDLVIDGTDNFSTRYLANDTAALLGMPYIWGSVLRFDGQMSVFWQRAGDVGAGRGVTLRDLYPSPPADDELESCSVAGVLGPLCATIGAAMATEALKLIAGFGEPMIGRVLVVDALDGSQTQVPFRAAEPHATAPAAASATAGTSAPDADPDSDSVSALAPAATSGSAPPAGSGSGSAPEATSGSGSASDSRPASNSGLGPAPAAASSPAPTTRPHRAAAPSPAPAAPSITVAQLADRLAARNLGTDDFVLVDVREPWEYEFVSIEGAVLLPLANLLSDQARDLLMGEQVLVHCHHDTRSRYAREVMLQSGYTDVTFVEGGIDAWAATIDPELPRY</sequence>
<feature type="compositionally biased region" description="Low complexity" evidence="1">
    <location>
        <begin position="260"/>
        <end position="351"/>
    </location>
</feature>
<comment type="caution">
    <text evidence="3">The sequence shown here is derived from an EMBL/GenBank/DDBJ whole genome shotgun (WGS) entry which is preliminary data.</text>
</comment>
<dbReference type="SUPFAM" id="SSF69572">
    <property type="entry name" value="Activating enzymes of the ubiquitin-like proteins"/>
    <property type="match status" value="1"/>
</dbReference>